<dbReference type="GO" id="GO:0005230">
    <property type="term" value="F:extracellular ligand-gated monoatomic ion channel activity"/>
    <property type="evidence" value="ECO:0007669"/>
    <property type="project" value="InterPro"/>
</dbReference>
<dbReference type="SUPFAM" id="SSF90112">
    <property type="entry name" value="Neurotransmitter-gated ion-channel transmembrane pore"/>
    <property type="match status" value="1"/>
</dbReference>
<dbReference type="CDD" id="cd18989">
    <property type="entry name" value="LGIC_ECD_cation"/>
    <property type="match status" value="1"/>
</dbReference>
<dbReference type="GO" id="GO:0004888">
    <property type="term" value="F:transmembrane signaling receptor activity"/>
    <property type="evidence" value="ECO:0007669"/>
    <property type="project" value="InterPro"/>
</dbReference>
<evidence type="ECO:0000256" key="5">
    <source>
        <dbReference type="SAM" id="Phobius"/>
    </source>
</evidence>
<dbReference type="Proteomes" id="UP000326759">
    <property type="component" value="Unassembled WGS sequence"/>
</dbReference>
<dbReference type="AlphaFoldDB" id="A0A5N5SIX3"/>
<comment type="subcellular location">
    <subcellularLocation>
        <location evidence="1">Membrane</location>
        <topology evidence="1">Multi-pass membrane protein</topology>
    </subcellularLocation>
</comment>
<dbReference type="SUPFAM" id="SSF63712">
    <property type="entry name" value="Nicotinic receptor ligand binding domain-like"/>
    <property type="match status" value="1"/>
</dbReference>
<evidence type="ECO:0000256" key="2">
    <source>
        <dbReference type="ARBA" id="ARBA00022692"/>
    </source>
</evidence>
<feature type="domain" description="Neurotransmitter-gated ion-channel ligand-binding" evidence="6">
    <location>
        <begin position="4"/>
        <end position="124"/>
    </location>
</feature>
<keyword evidence="7" id="KW-0675">Receptor</keyword>
<protein>
    <submittedName>
        <fullName evidence="7">Neuronal acetylcholine receptor subunit alpha-10</fullName>
    </submittedName>
</protein>
<proteinExistence type="predicted"/>
<feature type="transmembrane region" description="Helical" evidence="5">
    <location>
        <begin position="158"/>
        <end position="180"/>
    </location>
</feature>
<evidence type="ECO:0000256" key="4">
    <source>
        <dbReference type="ARBA" id="ARBA00023136"/>
    </source>
</evidence>
<evidence type="ECO:0000259" key="6">
    <source>
        <dbReference type="Pfam" id="PF02931"/>
    </source>
</evidence>
<dbReference type="InterPro" id="IPR006201">
    <property type="entry name" value="Neur_channel"/>
</dbReference>
<dbReference type="InterPro" id="IPR038050">
    <property type="entry name" value="Neuro_actylchol_rec"/>
</dbReference>
<evidence type="ECO:0000313" key="7">
    <source>
        <dbReference type="EMBL" id="KAB7494033.1"/>
    </source>
</evidence>
<dbReference type="OrthoDB" id="410315at2759"/>
<keyword evidence="3 5" id="KW-1133">Transmembrane helix</keyword>
<dbReference type="PANTHER" id="PTHR18945">
    <property type="entry name" value="NEUROTRANSMITTER GATED ION CHANNEL"/>
    <property type="match status" value="1"/>
</dbReference>
<gene>
    <name evidence="7" type="primary">Chrna10</name>
    <name evidence="7" type="ORF">Anas_06861</name>
</gene>
<dbReference type="InterPro" id="IPR006202">
    <property type="entry name" value="Neur_chan_lig-bd"/>
</dbReference>
<feature type="transmembrane region" description="Helical" evidence="5">
    <location>
        <begin position="283"/>
        <end position="302"/>
    </location>
</feature>
<organism evidence="7 8">
    <name type="scientific">Armadillidium nasatum</name>
    <dbReference type="NCBI Taxonomy" id="96803"/>
    <lineage>
        <taxon>Eukaryota</taxon>
        <taxon>Metazoa</taxon>
        <taxon>Ecdysozoa</taxon>
        <taxon>Arthropoda</taxon>
        <taxon>Crustacea</taxon>
        <taxon>Multicrustacea</taxon>
        <taxon>Malacostraca</taxon>
        <taxon>Eumalacostraca</taxon>
        <taxon>Peracarida</taxon>
        <taxon>Isopoda</taxon>
        <taxon>Oniscidea</taxon>
        <taxon>Crinocheta</taxon>
        <taxon>Armadillidiidae</taxon>
        <taxon>Armadillidium</taxon>
    </lineage>
</organism>
<dbReference type="Gene3D" id="1.20.58.390">
    <property type="entry name" value="Neurotransmitter-gated ion-channel transmembrane domain"/>
    <property type="match status" value="1"/>
</dbReference>
<feature type="transmembrane region" description="Helical" evidence="5">
    <location>
        <begin position="192"/>
        <end position="215"/>
    </location>
</feature>
<accession>A0A5N5SIX3</accession>
<evidence type="ECO:0000256" key="3">
    <source>
        <dbReference type="ARBA" id="ARBA00022989"/>
    </source>
</evidence>
<dbReference type="GO" id="GO:0016020">
    <property type="term" value="C:membrane"/>
    <property type="evidence" value="ECO:0007669"/>
    <property type="project" value="UniProtKB-SubCell"/>
</dbReference>
<keyword evidence="8" id="KW-1185">Reference proteome</keyword>
<reference evidence="7 8" key="1">
    <citation type="journal article" date="2019" name="PLoS Biol.">
        <title>Sex chromosomes control vertical transmission of feminizing Wolbachia symbionts in an isopod.</title>
        <authorList>
            <person name="Becking T."/>
            <person name="Chebbi M.A."/>
            <person name="Giraud I."/>
            <person name="Moumen B."/>
            <person name="Laverre T."/>
            <person name="Caubet Y."/>
            <person name="Peccoud J."/>
            <person name="Gilbert C."/>
            <person name="Cordaux R."/>
        </authorList>
    </citation>
    <scope>NUCLEOTIDE SEQUENCE [LARGE SCALE GENOMIC DNA]</scope>
    <source>
        <strain evidence="7">ANa2</strain>
        <tissue evidence="7">Whole body excluding digestive tract and cuticle</tissue>
    </source>
</reference>
<dbReference type="EMBL" id="SEYY01024570">
    <property type="protein sequence ID" value="KAB7494033.1"/>
    <property type="molecule type" value="Genomic_DNA"/>
</dbReference>
<dbReference type="Pfam" id="PF02931">
    <property type="entry name" value="Neur_chan_LBD"/>
    <property type="match status" value="1"/>
</dbReference>
<name>A0A5N5SIX3_9CRUS</name>
<dbReference type="InterPro" id="IPR036734">
    <property type="entry name" value="Neur_chan_lig-bd_sf"/>
</dbReference>
<comment type="caution">
    <text evidence="7">The sequence shown here is derived from an EMBL/GenBank/DDBJ whole genome shotgun (WGS) entry which is preliminary data.</text>
</comment>
<evidence type="ECO:0000313" key="8">
    <source>
        <dbReference type="Proteomes" id="UP000326759"/>
    </source>
</evidence>
<dbReference type="Gene3D" id="2.70.170.10">
    <property type="entry name" value="Neurotransmitter-gated ion-channel ligand-binding domain"/>
    <property type="match status" value="1"/>
</dbReference>
<feature type="transmembrane region" description="Helical" evidence="5">
    <location>
        <begin position="131"/>
        <end position="151"/>
    </location>
</feature>
<keyword evidence="2 5" id="KW-0812">Transmembrane</keyword>
<sequence length="313" mass="35609">MDADIALFNSAHSDKSTPTSDLPVLCNYDGNILWVPPFTAEVPCEMDLLLWPSDTHTCVLKFGSWAHHGDQIDLQVEEDKAISLEFLEKNKRWSILNYTAVKEFTEYKDESYMHIDFKFTIKREAGSHAAYVTQTVFGVMIIVMASYVLPLNFHLSKFLLHLFSILILIICNFVLFATLPSTGGSIPHAVKYYFGSIILTTLSLLCHIIMASTMAPSHSVSVRLPKRVTKVLKMETPSFEFERQGVPYSTLEEESIGTTAEFEEESNRSQEAKKQRDKKTTITLYRLVNAVLFSVFFIAYLIDYTIMKKIIDS</sequence>
<keyword evidence="4 5" id="KW-0472">Membrane</keyword>
<dbReference type="InterPro" id="IPR036719">
    <property type="entry name" value="Neuro-gated_channel_TM_sf"/>
</dbReference>
<evidence type="ECO:0000256" key="1">
    <source>
        <dbReference type="ARBA" id="ARBA00004141"/>
    </source>
</evidence>